<dbReference type="PANTHER" id="PTHR34223">
    <property type="entry name" value="OS11G0201299 PROTEIN"/>
    <property type="match status" value="1"/>
</dbReference>
<feature type="region of interest" description="Disordered" evidence="1">
    <location>
        <begin position="1"/>
        <end position="21"/>
    </location>
</feature>
<evidence type="ECO:0000256" key="1">
    <source>
        <dbReference type="SAM" id="MobiDB-lite"/>
    </source>
</evidence>
<dbReference type="InterPro" id="IPR055357">
    <property type="entry name" value="LRR_At1g61320_AtMIF1"/>
</dbReference>
<organism evidence="3 4">
    <name type="scientific">Urochloa decumbens</name>
    <dbReference type="NCBI Taxonomy" id="240449"/>
    <lineage>
        <taxon>Eukaryota</taxon>
        <taxon>Viridiplantae</taxon>
        <taxon>Streptophyta</taxon>
        <taxon>Embryophyta</taxon>
        <taxon>Tracheophyta</taxon>
        <taxon>Spermatophyta</taxon>
        <taxon>Magnoliopsida</taxon>
        <taxon>Liliopsida</taxon>
        <taxon>Poales</taxon>
        <taxon>Poaceae</taxon>
        <taxon>PACMAD clade</taxon>
        <taxon>Panicoideae</taxon>
        <taxon>Panicodae</taxon>
        <taxon>Paniceae</taxon>
        <taxon>Melinidinae</taxon>
        <taxon>Urochloa</taxon>
    </lineage>
</organism>
<feature type="domain" description="At1g61320/AtMIF1 LRR" evidence="2">
    <location>
        <begin position="169"/>
        <end position="359"/>
    </location>
</feature>
<gene>
    <name evidence="3" type="ORF">URODEC1_LOCUS101275</name>
</gene>
<evidence type="ECO:0000259" key="2">
    <source>
        <dbReference type="Pfam" id="PF23622"/>
    </source>
</evidence>
<name>A0ABC9F495_9POAL</name>
<reference evidence="3" key="1">
    <citation type="submission" date="2024-10" db="EMBL/GenBank/DDBJ databases">
        <authorList>
            <person name="Ryan C."/>
        </authorList>
    </citation>
    <scope>NUCLEOTIDE SEQUENCE [LARGE SCALE GENOMIC DNA]</scope>
</reference>
<accession>A0ABC9F495</accession>
<proteinExistence type="predicted"/>
<evidence type="ECO:0000313" key="4">
    <source>
        <dbReference type="Proteomes" id="UP001497457"/>
    </source>
</evidence>
<dbReference type="InterPro" id="IPR032675">
    <property type="entry name" value="LRR_dom_sf"/>
</dbReference>
<dbReference type="AlphaFoldDB" id="A0ABC9F495"/>
<dbReference type="InterPro" id="IPR053197">
    <property type="entry name" value="F-box_SCFL_complex_component"/>
</dbReference>
<evidence type="ECO:0000313" key="3">
    <source>
        <dbReference type="EMBL" id="CAL5067961.1"/>
    </source>
</evidence>
<keyword evidence="4" id="KW-1185">Reference proteome</keyword>
<dbReference type="PANTHER" id="PTHR34223:SF102">
    <property type="entry name" value="F-BOX DOMAIN-CONTAINING PROTEIN"/>
    <property type="match status" value="1"/>
</dbReference>
<dbReference type="InterPro" id="IPR036047">
    <property type="entry name" value="F-box-like_dom_sf"/>
</dbReference>
<dbReference type="Pfam" id="PF23622">
    <property type="entry name" value="LRR_At1g61320_AtMIF1"/>
    <property type="match status" value="1"/>
</dbReference>
<protein>
    <recommendedName>
        <fullName evidence="2">At1g61320/AtMIF1 LRR domain-containing protein</fullName>
    </recommendedName>
</protein>
<dbReference type="SUPFAM" id="SSF52047">
    <property type="entry name" value="RNI-like"/>
    <property type="match status" value="1"/>
</dbReference>
<dbReference type="SUPFAM" id="SSF81383">
    <property type="entry name" value="F-box domain"/>
    <property type="match status" value="1"/>
</dbReference>
<dbReference type="Proteomes" id="UP001497457">
    <property type="component" value="Chromosome 5rd"/>
</dbReference>
<dbReference type="EMBL" id="OZ075115">
    <property type="protein sequence ID" value="CAL5067961.1"/>
    <property type="molecule type" value="Genomic_DNA"/>
</dbReference>
<dbReference type="Gene3D" id="3.80.10.10">
    <property type="entry name" value="Ribonuclease Inhibitor"/>
    <property type="match status" value="1"/>
</dbReference>
<sequence length="429" mass="48619">MAQTTAAKASGSRRPAGGEEDRLSSLSDDLLHIIMSFLTSRQAVQTCVLSRRWVGLWCSVPCLNVDQQEFNATNEPEDWTAAETPDTVRFLNFVDKLLVFHRAESLNTFRFRCSNWHGRKAADQCLSRAIEFCPEVLELCFTSKQEVPQFGWSYYDQEYELPPLGSSSCRLRRLHLVGIYLDKDFTLHLQSSCPALEDLELEGCLIAYPKIMSSTLKNLAIIDCTTYCGNVLTVTTPALISFHLVIIPTGASWDGILADEMPSLVKASISFKYDFCTGRIPHRGPFKLLCSLVNMRNLELSGSETLWNNLQEGLDTFPTFLNLRTLVFNGCDTSDNFILECFLNNAPSLEKLILQYCKLAEVSRKCKRITNPKMLSRELRQDAHAPAFECPNLRFTEIKYREGDFDELFGHLCGIWRNLQKSTITLTKA</sequence>